<dbReference type="RefSeq" id="WP_277861323.1">
    <property type="nucleotide sequence ID" value="NZ_JARRAG010000002.1"/>
</dbReference>
<dbReference type="EMBL" id="JARRAG010000002">
    <property type="protein sequence ID" value="MDG3004973.1"/>
    <property type="molecule type" value="Genomic_DNA"/>
</dbReference>
<evidence type="ECO:0000313" key="1">
    <source>
        <dbReference type="EMBL" id="MDG3004973.1"/>
    </source>
</evidence>
<proteinExistence type="predicted"/>
<gene>
    <name evidence="1" type="ORF">PZE19_14390</name>
</gene>
<organism evidence="1 2">
    <name type="scientific">Paludisphaera mucosa</name>
    <dbReference type="NCBI Taxonomy" id="3030827"/>
    <lineage>
        <taxon>Bacteria</taxon>
        <taxon>Pseudomonadati</taxon>
        <taxon>Planctomycetota</taxon>
        <taxon>Planctomycetia</taxon>
        <taxon>Isosphaerales</taxon>
        <taxon>Isosphaeraceae</taxon>
        <taxon>Paludisphaera</taxon>
    </lineage>
</organism>
<name>A0ABT6FBJ7_9BACT</name>
<keyword evidence="2" id="KW-1185">Reference proteome</keyword>
<evidence type="ECO:0008006" key="3">
    <source>
        <dbReference type="Google" id="ProtNLM"/>
    </source>
</evidence>
<comment type="caution">
    <text evidence="1">The sequence shown here is derived from an EMBL/GenBank/DDBJ whole genome shotgun (WGS) entry which is preliminary data.</text>
</comment>
<evidence type="ECO:0000313" key="2">
    <source>
        <dbReference type="Proteomes" id="UP001216907"/>
    </source>
</evidence>
<protein>
    <recommendedName>
        <fullName evidence="3">Zinc-finger domain-containing protein</fullName>
    </recommendedName>
</protein>
<accession>A0ABT6FBJ7</accession>
<dbReference type="Proteomes" id="UP001216907">
    <property type="component" value="Unassembled WGS sequence"/>
</dbReference>
<reference evidence="1 2" key="1">
    <citation type="submission" date="2023-03" db="EMBL/GenBank/DDBJ databases">
        <title>Paludisphaera mucosa sp. nov. a novel planctomycete from northern fen.</title>
        <authorList>
            <person name="Ivanova A."/>
        </authorList>
    </citation>
    <scope>NUCLEOTIDE SEQUENCE [LARGE SCALE GENOMIC DNA]</scope>
    <source>
        <strain evidence="1 2">Pla2</strain>
    </source>
</reference>
<sequence length="74" mass="8076">MSRTIACPEKSDLLAIAAGEVASPPLRSHVDGCLSCRTTVRRLKVEIGCLRFSVAPERWIPSTVLAWRASPRAD</sequence>